<protein>
    <submittedName>
        <fullName evidence="5">Restriction endonuclease subunit S</fullName>
    </submittedName>
</protein>
<dbReference type="Gene3D" id="1.10.287.1120">
    <property type="entry name" value="Bipartite methylase S protein"/>
    <property type="match status" value="1"/>
</dbReference>
<dbReference type="InterPro" id="IPR044946">
    <property type="entry name" value="Restrct_endonuc_typeI_TRD_sf"/>
</dbReference>
<keyword evidence="5" id="KW-0540">Nuclease</keyword>
<dbReference type="InterPro" id="IPR000055">
    <property type="entry name" value="Restrct_endonuc_typeI_TRD"/>
</dbReference>
<feature type="domain" description="Type I restriction modification DNA specificity" evidence="4">
    <location>
        <begin position="18"/>
        <end position="168"/>
    </location>
</feature>
<evidence type="ECO:0000259" key="4">
    <source>
        <dbReference type="Pfam" id="PF01420"/>
    </source>
</evidence>
<gene>
    <name evidence="5" type="ORF">HYQ42_11420</name>
</gene>
<reference evidence="5 6" key="1">
    <citation type="submission" date="2020-07" db="EMBL/GenBank/DDBJ databases">
        <title>Facklamia lactis sp. nov., isolated from raw milk.</title>
        <authorList>
            <person name="Doll E.V."/>
            <person name="Huptas C."/>
            <person name="Staib L."/>
            <person name="Wenning M."/>
            <person name="Scherer S."/>
        </authorList>
    </citation>
    <scope>NUCLEOTIDE SEQUENCE [LARGE SCALE GENOMIC DNA]</scope>
    <source>
        <strain evidence="5 6">DSM 104272</strain>
    </source>
</reference>
<dbReference type="RefSeq" id="WP_197105365.1">
    <property type="nucleotide sequence ID" value="NZ_JACCEL010000062.1"/>
</dbReference>
<dbReference type="GO" id="GO:0004519">
    <property type="term" value="F:endonuclease activity"/>
    <property type="evidence" value="ECO:0007669"/>
    <property type="project" value="UniProtKB-KW"/>
</dbReference>
<keyword evidence="5" id="KW-0378">Hydrolase</keyword>
<dbReference type="Pfam" id="PF01420">
    <property type="entry name" value="Methylase_S"/>
    <property type="match status" value="2"/>
</dbReference>
<dbReference type="SUPFAM" id="SSF116734">
    <property type="entry name" value="DNA methylase specificity domain"/>
    <property type="match status" value="2"/>
</dbReference>
<evidence type="ECO:0000256" key="2">
    <source>
        <dbReference type="ARBA" id="ARBA00022747"/>
    </source>
</evidence>
<proteinExistence type="inferred from homology"/>
<accession>A0ABS0LM25</accession>
<sequence>MAKEERRQPELRFKGFTDDWEQRKLQNILEVNSGKDYKHLNDGDIPVYGTGGLMLQVNEALSYDQDAIGIGRKGTIDKPFLLKSPFWTVDTLFYCIPKINSNLFFIYGVFQKINWKKMDESTGVPSLSKNTINNISINIPTLNEQNRIGKLLIVLDKSLALHQRKLDNLIKLKKAYLQLLHPDKSHRVPKLRFNNFSEVWEQRKASDIFESISDKNHADLPVLSASQEKGMILRSEIGIDIKYNENSLKNYKRVCPGQFVIHLRSFQGGFAYSNVEGITSPAYTILDFKEKNEHYPLYWSYLLNSQNFIQKLETITYGIRDGRTIKFSDFITLRFNIPKIKEQIKIGNLLQTLDKTVDFQQKNLVSLEQFKKSFLQLLFV</sequence>
<feature type="domain" description="Type I restriction modification DNA specificity" evidence="4">
    <location>
        <begin position="200"/>
        <end position="369"/>
    </location>
</feature>
<evidence type="ECO:0000313" key="6">
    <source>
        <dbReference type="Proteomes" id="UP000823401"/>
    </source>
</evidence>
<dbReference type="PANTHER" id="PTHR30408:SF12">
    <property type="entry name" value="TYPE I RESTRICTION ENZYME MJAVIII SPECIFICITY SUBUNIT"/>
    <property type="match status" value="1"/>
</dbReference>
<name>A0ABS0LM25_9LACT</name>
<comment type="caution">
    <text evidence="5">The sequence shown here is derived from an EMBL/GenBank/DDBJ whole genome shotgun (WGS) entry which is preliminary data.</text>
</comment>
<keyword evidence="2" id="KW-0680">Restriction system</keyword>
<evidence type="ECO:0000256" key="3">
    <source>
        <dbReference type="ARBA" id="ARBA00023125"/>
    </source>
</evidence>
<dbReference type="CDD" id="cd17288">
    <property type="entry name" value="RMtype1_S_LlaAI06ORF1089P_TRD1-CR1_like"/>
    <property type="match status" value="1"/>
</dbReference>
<evidence type="ECO:0000256" key="1">
    <source>
        <dbReference type="ARBA" id="ARBA00010923"/>
    </source>
</evidence>
<organism evidence="5 6">
    <name type="scientific">Ruoffia tabacinasalis</name>
    <dbReference type="NCBI Taxonomy" id="87458"/>
    <lineage>
        <taxon>Bacteria</taxon>
        <taxon>Bacillati</taxon>
        <taxon>Bacillota</taxon>
        <taxon>Bacilli</taxon>
        <taxon>Lactobacillales</taxon>
        <taxon>Aerococcaceae</taxon>
        <taxon>Ruoffia</taxon>
    </lineage>
</organism>
<dbReference type="EMBL" id="JACCEL010000062">
    <property type="protein sequence ID" value="MBG9979350.1"/>
    <property type="molecule type" value="Genomic_DNA"/>
</dbReference>
<comment type="similarity">
    <text evidence="1">Belongs to the type-I restriction system S methylase family.</text>
</comment>
<keyword evidence="3" id="KW-0238">DNA-binding</keyword>
<dbReference type="Proteomes" id="UP000823401">
    <property type="component" value="Unassembled WGS sequence"/>
</dbReference>
<dbReference type="Gene3D" id="3.90.220.20">
    <property type="entry name" value="DNA methylase specificity domains"/>
    <property type="match status" value="2"/>
</dbReference>
<dbReference type="InterPro" id="IPR052021">
    <property type="entry name" value="Type-I_RS_S_subunit"/>
</dbReference>
<keyword evidence="6" id="KW-1185">Reference proteome</keyword>
<dbReference type="PANTHER" id="PTHR30408">
    <property type="entry name" value="TYPE-1 RESTRICTION ENZYME ECOKI SPECIFICITY PROTEIN"/>
    <property type="match status" value="1"/>
</dbReference>
<keyword evidence="5" id="KW-0255">Endonuclease</keyword>
<evidence type="ECO:0000313" key="5">
    <source>
        <dbReference type="EMBL" id="MBG9979350.1"/>
    </source>
</evidence>